<organism evidence="1 2">
    <name type="scientific">Stephania cephalantha</name>
    <dbReference type="NCBI Taxonomy" id="152367"/>
    <lineage>
        <taxon>Eukaryota</taxon>
        <taxon>Viridiplantae</taxon>
        <taxon>Streptophyta</taxon>
        <taxon>Embryophyta</taxon>
        <taxon>Tracheophyta</taxon>
        <taxon>Spermatophyta</taxon>
        <taxon>Magnoliopsida</taxon>
        <taxon>Ranunculales</taxon>
        <taxon>Menispermaceae</taxon>
        <taxon>Menispermoideae</taxon>
        <taxon>Cissampelideae</taxon>
        <taxon>Stephania</taxon>
    </lineage>
</organism>
<evidence type="ECO:0000313" key="1">
    <source>
        <dbReference type="EMBL" id="KAK9088836.1"/>
    </source>
</evidence>
<dbReference type="AlphaFoldDB" id="A0AAP0E8Y0"/>
<proteinExistence type="predicted"/>
<keyword evidence="2" id="KW-1185">Reference proteome</keyword>
<protein>
    <submittedName>
        <fullName evidence="1">Uncharacterized protein</fullName>
    </submittedName>
</protein>
<sequence>MGFGHGGRIAIPAIHRQPPTTTTTTTTHLNRDAPLSFPSRHRFSSSSPLLLPRSRPPAVEYNCGTLCFPKPRAPGFIEHPWSKQLPNCLVPLLPPGSITASTAWSIATCSGHFRTCLGHASAHDQGSYPTAGNRLDLVHPRLKGLDPRFSKGQELLGGAWPCPGTGVLAGARLSPTGLRCRTMGPRVLPWHGAQGMLEGLLCYRAHVAPRRDHLSL</sequence>
<evidence type="ECO:0000313" key="2">
    <source>
        <dbReference type="Proteomes" id="UP001419268"/>
    </source>
</evidence>
<dbReference type="EMBL" id="JBBNAG010000012">
    <property type="protein sequence ID" value="KAK9088836.1"/>
    <property type="molecule type" value="Genomic_DNA"/>
</dbReference>
<dbReference type="Proteomes" id="UP001419268">
    <property type="component" value="Unassembled WGS sequence"/>
</dbReference>
<comment type="caution">
    <text evidence="1">The sequence shown here is derived from an EMBL/GenBank/DDBJ whole genome shotgun (WGS) entry which is preliminary data.</text>
</comment>
<reference evidence="1 2" key="1">
    <citation type="submission" date="2024-01" db="EMBL/GenBank/DDBJ databases">
        <title>Genome assemblies of Stephania.</title>
        <authorList>
            <person name="Yang L."/>
        </authorList>
    </citation>
    <scope>NUCLEOTIDE SEQUENCE [LARGE SCALE GENOMIC DNA]</scope>
    <source>
        <strain evidence="1">JXDWG</strain>
        <tissue evidence="1">Leaf</tissue>
    </source>
</reference>
<name>A0AAP0E8Y0_9MAGN</name>
<gene>
    <name evidence="1" type="ORF">Scep_027918</name>
</gene>
<accession>A0AAP0E8Y0</accession>